<feature type="transmembrane region" description="Helical" evidence="1">
    <location>
        <begin position="79"/>
        <end position="102"/>
    </location>
</feature>
<keyword evidence="1" id="KW-1133">Transmembrane helix</keyword>
<organism evidence="2 3">
    <name type="scientific">Pseudomonas lini</name>
    <dbReference type="NCBI Taxonomy" id="163011"/>
    <lineage>
        <taxon>Bacteria</taxon>
        <taxon>Pseudomonadati</taxon>
        <taxon>Pseudomonadota</taxon>
        <taxon>Gammaproteobacteria</taxon>
        <taxon>Pseudomonadales</taxon>
        <taxon>Pseudomonadaceae</taxon>
        <taxon>Pseudomonas</taxon>
    </lineage>
</organism>
<gene>
    <name evidence="2" type="ORF">BK663_14665</name>
</gene>
<sequence>MEEVAAIVGAVVALSIASERLVEIVKGFIPALNTAGDNPDKEARRRSYLQILAVLSGVITAFASKNLVPELVTREAGDWGILTLGLLASGGSGFWNSILTYVTNAKDIKRAEADKAKESVKAKAGEEEVVING</sequence>
<feature type="transmembrane region" description="Helical" evidence="1">
    <location>
        <begin position="48"/>
        <end position="67"/>
    </location>
</feature>
<reference evidence="2 3" key="1">
    <citation type="submission" date="2016-10" db="EMBL/GenBank/DDBJ databases">
        <title>Comparative genome analysis of multiple Pseudomonas spp. focuses on biocontrol and plant growth promoting traits.</title>
        <authorList>
            <person name="Tao X.-Y."/>
            <person name="Taylor C.G."/>
        </authorList>
    </citation>
    <scope>NUCLEOTIDE SEQUENCE [LARGE SCALE GENOMIC DNA]</scope>
    <source>
        <strain evidence="2 3">48C10</strain>
    </source>
</reference>
<name>A0A423IMD2_9PSED</name>
<proteinExistence type="predicted"/>
<comment type="caution">
    <text evidence="2">The sequence shown here is derived from an EMBL/GenBank/DDBJ whole genome shotgun (WGS) entry which is preliminary data.</text>
</comment>
<evidence type="ECO:0000313" key="2">
    <source>
        <dbReference type="EMBL" id="RON26608.1"/>
    </source>
</evidence>
<dbReference type="RefSeq" id="WP_123720944.1">
    <property type="nucleotide sequence ID" value="NZ_MOBN01000025.1"/>
</dbReference>
<protein>
    <submittedName>
        <fullName evidence="2">Uncharacterized protein</fullName>
    </submittedName>
</protein>
<keyword evidence="1" id="KW-0812">Transmembrane</keyword>
<evidence type="ECO:0000256" key="1">
    <source>
        <dbReference type="SAM" id="Phobius"/>
    </source>
</evidence>
<keyword evidence="1" id="KW-0472">Membrane</keyword>
<dbReference type="AlphaFoldDB" id="A0A423IMD2"/>
<accession>A0A423IMD2</accession>
<dbReference type="EMBL" id="MOBN01000025">
    <property type="protein sequence ID" value="RON26608.1"/>
    <property type="molecule type" value="Genomic_DNA"/>
</dbReference>
<dbReference type="Proteomes" id="UP000284168">
    <property type="component" value="Unassembled WGS sequence"/>
</dbReference>
<evidence type="ECO:0000313" key="3">
    <source>
        <dbReference type="Proteomes" id="UP000284168"/>
    </source>
</evidence>